<comment type="caution">
    <text evidence="9">The sequence shown here is derived from an EMBL/GenBank/DDBJ whole genome shotgun (WGS) entry which is preliminary data.</text>
</comment>
<proteinExistence type="inferred from homology"/>
<dbReference type="InterPro" id="IPR000639">
    <property type="entry name" value="Epox_hydrolase-like"/>
</dbReference>
<protein>
    <recommendedName>
        <fullName evidence="8">AB hydrolase-1 domain-containing protein</fullName>
    </recommendedName>
</protein>
<accession>A0ABR3U6K5</accession>
<dbReference type="PRINTS" id="PR00412">
    <property type="entry name" value="EPOXHYDRLASE"/>
</dbReference>
<evidence type="ECO:0000313" key="10">
    <source>
        <dbReference type="Proteomes" id="UP001578633"/>
    </source>
</evidence>
<comment type="similarity">
    <text evidence="6">Belongs to the AB hydrolase superfamily. Epoxide hydrolase family.</text>
</comment>
<keyword evidence="4" id="KW-0843">Virulence</keyword>
<dbReference type="Proteomes" id="UP001578633">
    <property type="component" value="Chromosome 10"/>
</dbReference>
<dbReference type="EMBL" id="JBHGVX010000010">
    <property type="protein sequence ID" value="KAL1791757.1"/>
    <property type="molecule type" value="Genomic_DNA"/>
</dbReference>
<evidence type="ECO:0000256" key="6">
    <source>
        <dbReference type="ARBA" id="ARBA00038334"/>
    </source>
</evidence>
<dbReference type="InterPro" id="IPR029058">
    <property type="entry name" value="AB_hydrolase_fold"/>
</dbReference>
<evidence type="ECO:0000256" key="2">
    <source>
        <dbReference type="ARBA" id="ARBA00005668"/>
    </source>
</evidence>
<gene>
    <name evidence="9" type="ORF">ACET3X_009508</name>
</gene>
<comment type="similarity">
    <text evidence="2">Belongs to the AB hydrolase superfamily. AKT2 hydrolase family.</text>
</comment>
<dbReference type="Pfam" id="PF00561">
    <property type="entry name" value="Abhydrolase_1"/>
    <property type="match status" value="1"/>
</dbReference>
<evidence type="ECO:0000256" key="4">
    <source>
        <dbReference type="ARBA" id="ARBA00023026"/>
    </source>
</evidence>
<feature type="signal peptide" evidence="7">
    <location>
        <begin position="1"/>
        <end position="25"/>
    </location>
</feature>
<organism evidence="9 10">
    <name type="scientific">Alternaria dauci</name>
    <dbReference type="NCBI Taxonomy" id="48095"/>
    <lineage>
        <taxon>Eukaryota</taxon>
        <taxon>Fungi</taxon>
        <taxon>Dikarya</taxon>
        <taxon>Ascomycota</taxon>
        <taxon>Pezizomycotina</taxon>
        <taxon>Dothideomycetes</taxon>
        <taxon>Pleosporomycetidae</taxon>
        <taxon>Pleosporales</taxon>
        <taxon>Pleosporineae</taxon>
        <taxon>Pleosporaceae</taxon>
        <taxon>Alternaria</taxon>
        <taxon>Alternaria sect. Porri</taxon>
    </lineage>
</organism>
<keyword evidence="5" id="KW-0576">Peroxisome</keyword>
<evidence type="ECO:0000256" key="1">
    <source>
        <dbReference type="ARBA" id="ARBA00004275"/>
    </source>
</evidence>
<dbReference type="PANTHER" id="PTHR43329">
    <property type="entry name" value="EPOXIDE HYDROLASE"/>
    <property type="match status" value="1"/>
</dbReference>
<dbReference type="Gene3D" id="3.40.50.1820">
    <property type="entry name" value="alpha/beta hydrolase"/>
    <property type="match status" value="1"/>
</dbReference>
<keyword evidence="7" id="KW-0732">Signal</keyword>
<dbReference type="InterPro" id="IPR000073">
    <property type="entry name" value="AB_hydrolase_1"/>
</dbReference>
<evidence type="ECO:0000256" key="5">
    <source>
        <dbReference type="ARBA" id="ARBA00023140"/>
    </source>
</evidence>
<dbReference type="RefSeq" id="XP_069302341.1">
    <property type="nucleotide sequence ID" value="XM_069456247.1"/>
</dbReference>
<comment type="subcellular location">
    <subcellularLocation>
        <location evidence="1">Peroxisome</location>
    </subcellularLocation>
</comment>
<evidence type="ECO:0000256" key="7">
    <source>
        <dbReference type="SAM" id="SignalP"/>
    </source>
</evidence>
<evidence type="ECO:0000313" key="9">
    <source>
        <dbReference type="EMBL" id="KAL1791757.1"/>
    </source>
</evidence>
<sequence>MLVQYKSVFTSILVLAQTLHTSVQAFGIEARNASWQVNLTPNTVNQIEYFTRHGYGVIVPDMLGYGGTDSPEDLESYRLKSIASEMVELLDCEGVDKAVTVGHDFGAAILTTLQVYSPDRLLALAYVTVGYTAPGGDFTLADVEALNNQTNALLGYPVFGYFIFHNTERAVPAFDDHLDSVFTLWFTNNATYHREHVAPLGALEQWLSEDRKAPYGGIWITDVVKEQWKTIVMAQGGFAGGLRWYKAIMGGVNQPDLPALQNVSKIITAPTFVLTANLDPVFPPSVTLNNTLPWAPRAWPRTLDSGHFVQMERADALNAELHDFLKSLQ</sequence>
<feature type="chain" id="PRO_5045754819" description="AB hydrolase-1 domain-containing protein" evidence="7">
    <location>
        <begin position="26"/>
        <end position="329"/>
    </location>
</feature>
<dbReference type="SUPFAM" id="SSF53474">
    <property type="entry name" value="alpha/beta-Hydrolases"/>
    <property type="match status" value="1"/>
</dbReference>
<evidence type="ECO:0000256" key="3">
    <source>
        <dbReference type="ARBA" id="ARBA00022801"/>
    </source>
</evidence>
<evidence type="ECO:0000259" key="8">
    <source>
        <dbReference type="Pfam" id="PF00561"/>
    </source>
</evidence>
<reference evidence="9 10" key="1">
    <citation type="submission" date="2024-09" db="EMBL/GenBank/DDBJ databases">
        <title>T2T genomes of carrot and Alternaria dauci and their utility for understanding host-pathogen interaction during carrot leaf blight disease.</title>
        <authorList>
            <person name="Liu W."/>
            <person name="Xu S."/>
            <person name="Ou C."/>
            <person name="Liu X."/>
            <person name="Zhuang F."/>
            <person name="Deng X.W."/>
        </authorList>
    </citation>
    <scope>NUCLEOTIDE SEQUENCE [LARGE SCALE GENOMIC DNA]</scope>
    <source>
        <strain evidence="9 10">A2016</strain>
    </source>
</reference>
<dbReference type="GeneID" id="96089830"/>
<name>A0ABR3U6K5_9PLEO</name>
<keyword evidence="3" id="KW-0378">Hydrolase</keyword>
<keyword evidence="10" id="KW-1185">Reference proteome</keyword>
<feature type="domain" description="AB hydrolase-1" evidence="8">
    <location>
        <begin position="46"/>
        <end position="140"/>
    </location>
</feature>